<evidence type="ECO:0000256" key="6">
    <source>
        <dbReference type="ARBA" id="ARBA00023136"/>
    </source>
</evidence>
<proteinExistence type="inferred from homology"/>
<dbReference type="GO" id="GO:0016020">
    <property type="term" value="C:membrane"/>
    <property type="evidence" value="ECO:0007669"/>
    <property type="project" value="UniProtKB-SubCell"/>
</dbReference>
<evidence type="ECO:0000313" key="11">
    <source>
        <dbReference type="Proteomes" id="UP000648535"/>
    </source>
</evidence>
<comment type="similarity">
    <text evidence="2">Belongs to the bacterial sugar transferase family.</text>
</comment>
<evidence type="ECO:0000313" key="10">
    <source>
        <dbReference type="EMBL" id="MBM7803831.1"/>
    </source>
</evidence>
<evidence type="ECO:0000256" key="3">
    <source>
        <dbReference type="ARBA" id="ARBA00022679"/>
    </source>
</evidence>
<organism evidence="9 11">
    <name type="scientific">Curtobacterium luteum</name>
    <dbReference type="NCBI Taxonomy" id="33881"/>
    <lineage>
        <taxon>Bacteria</taxon>
        <taxon>Bacillati</taxon>
        <taxon>Actinomycetota</taxon>
        <taxon>Actinomycetes</taxon>
        <taxon>Micrococcales</taxon>
        <taxon>Microbacteriaceae</taxon>
        <taxon>Curtobacterium</taxon>
    </lineage>
</organism>
<reference evidence="9" key="2">
    <citation type="submission" date="2020-09" db="EMBL/GenBank/DDBJ databases">
        <authorList>
            <person name="Sun Q."/>
            <person name="Ohkuma M."/>
        </authorList>
    </citation>
    <scope>NUCLEOTIDE SEQUENCE</scope>
    <source>
        <strain evidence="9">JCM 1480</strain>
    </source>
</reference>
<dbReference type="AlphaFoldDB" id="A0A8H9GB95"/>
<keyword evidence="4 7" id="KW-0812">Transmembrane</keyword>
<sequence length="497" mass="53318">MSLVVRPARASTTAVAAVSRPVFVGAPAGARPGFALVVAALDLAVLLVAFVTAHLVRFPVEVPDGSVTAGWVEFVVAPAIVVVWMTLLSSFGTRNARIAGVGNEEYRRLVTASLVAGAIVAIVAYAVQLDIARGYVAIAFPLGMALLAVERKAVRTVLARRRGRGERLQDVLLVGDAEDVRYVGRRIATTPVAGYRVTGVVTDCLSVGETVELGSARVAVLGGIDDVLDRASATGVSAVVVAGAVRGGHERLRRLGWQLEERGVELVVSSPLADIATGRVHERPVDGLPLMHVEIPDYRRRTGKRLLDVVGAGLGLLLLAPLFAVIALVIRLDDGGPVFFRQTRVGRGGRDFSILKFRTMCVDAEARVAALEAANEGAGPLFKMQHDPRVTRVGAFLRRSSLDELPQLWNVLVGSMSLVGPRPALPKEVAVYEDFADRRLLVTPGITGLWQVSGRSDLDWAEGVRLDLHYVENWSFLHDLVILARTIPSVLRSRGAY</sequence>
<feature type="transmembrane region" description="Helical" evidence="7">
    <location>
        <begin position="109"/>
        <end position="128"/>
    </location>
</feature>
<dbReference type="Proteomes" id="UP000648535">
    <property type="component" value="Unassembled WGS sequence"/>
</dbReference>
<dbReference type="Pfam" id="PF02397">
    <property type="entry name" value="Bac_transf"/>
    <property type="match status" value="1"/>
</dbReference>
<dbReference type="InterPro" id="IPR003362">
    <property type="entry name" value="Bact_transf"/>
</dbReference>
<comment type="caution">
    <text evidence="9">The sequence shown here is derived from an EMBL/GenBank/DDBJ whole genome shotgun (WGS) entry which is preliminary data.</text>
</comment>
<feature type="transmembrane region" description="Helical" evidence="7">
    <location>
        <begin position="68"/>
        <end position="88"/>
    </location>
</feature>
<feature type="transmembrane region" description="Helical" evidence="7">
    <location>
        <begin position="34"/>
        <end position="56"/>
    </location>
</feature>
<keyword evidence="6 7" id="KW-0472">Membrane</keyword>
<keyword evidence="3 9" id="KW-0808">Transferase</keyword>
<dbReference type="Proteomes" id="UP000746584">
    <property type="component" value="Unassembled WGS sequence"/>
</dbReference>
<name>A0A8H9GB95_9MICO</name>
<evidence type="ECO:0000313" key="9">
    <source>
        <dbReference type="EMBL" id="GGL02219.1"/>
    </source>
</evidence>
<dbReference type="InterPro" id="IPR017475">
    <property type="entry name" value="EPS_sugar_tfrase"/>
</dbReference>
<keyword evidence="12" id="KW-1185">Reference proteome</keyword>
<dbReference type="GO" id="GO:0016780">
    <property type="term" value="F:phosphotransferase activity, for other substituted phosphate groups"/>
    <property type="evidence" value="ECO:0007669"/>
    <property type="project" value="TreeGrafter"/>
</dbReference>
<accession>A0A8H9GB95</accession>
<reference evidence="10 12" key="3">
    <citation type="submission" date="2021-01" db="EMBL/GenBank/DDBJ databases">
        <title>Sequencing the genomes of 1000 actinobacteria strains.</title>
        <authorList>
            <person name="Klenk H.-P."/>
        </authorList>
    </citation>
    <scope>NUCLEOTIDE SEQUENCE [LARGE SCALE GENOMIC DNA]</scope>
    <source>
        <strain evidence="10 12">DSM 20542</strain>
    </source>
</reference>
<dbReference type="PANTHER" id="PTHR30576">
    <property type="entry name" value="COLANIC BIOSYNTHESIS UDP-GLUCOSE LIPID CARRIER TRANSFERASE"/>
    <property type="match status" value="1"/>
</dbReference>
<keyword evidence="5 7" id="KW-1133">Transmembrane helix</keyword>
<evidence type="ECO:0000256" key="5">
    <source>
        <dbReference type="ARBA" id="ARBA00022989"/>
    </source>
</evidence>
<feature type="transmembrane region" description="Helical" evidence="7">
    <location>
        <begin position="134"/>
        <end position="154"/>
    </location>
</feature>
<gene>
    <name evidence="9" type="ORF">GCM10009769_20350</name>
    <name evidence="10" type="ORF">JOE58_003082</name>
</gene>
<feature type="transmembrane region" description="Helical" evidence="7">
    <location>
        <begin position="306"/>
        <end position="330"/>
    </location>
</feature>
<protein>
    <submittedName>
        <fullName evidence="9 10">Polyprenyl glycosylphosphotransferase</fullName>
    </submittedName>
</protein>
<evidence type="ECO:0000256" key="7">
    <source>
        <dbReference type="SAM" id="Phobius"/>
    </source>
</evidence>
<dbReference type="NCBIfam" id="TIGR03025">
    <property type="entry name" value="EPS_sugtrans"/>
    <property type="match status" value="1"/>
</dbReference>
<comment type="subcellular location">
    <subcellularLocation>
        <location evidence="1">Membrane</location>
        <topology evidence="1">Multi-pass membrane protein</topology>
    </subcellularLocation>
</comment>
<evidence type="ECO:0000259" key="8">
    <source>
        <dbReference type="Pfam" id="PF02397"/>
    </source>
</evidence>
<dbReference type="PANTHER" id="PTHR30576:SF10">
    <property type="entry name" value="SLL5057 PROTEIN"/>
    <property type="match status" value="1"/>
</dbReference>
<dbReference type="EMBL" id="JAFBCG010000001">
    <property type="protein sequence ID" value="MBM7803831.1"/>
    <property type="molecule type" value="Genomic_DNA"/>
</dbReference>
<dbReference type="EMBL" id="BMOI01000008">
    <property type="protein sequence ID" value="GGL02219.1"/>
    <property type="molecule type" value="Genomic_DNA"/>
</dbReference>
<dbReference type="Pfam" id="PF13727">
    <property type="entry name" value="CoA_binding_3"/>
    <property type="match status" value="1"/>
</dbReference>
<feature type="domain" description="Bacterial sugar transferase" evidence="8">
    <location>
        <begin position="304"/>
        <end position="491"/>
    </location>
</feature>
<reference evidence="9" key="1">
    <citation type="journal article" date="2014" name="Int. J. Syst. Evol. Microbiol.">
        <title>Complete genome sequence of Corynebacterium casei LMG S-19264T (=DSM 44701T), isolated from a smear-ripened cheese.</title>
        <authorList>
            <consortium name="US DOE Joint Genome Institute (JGI-PGF)"/>
            <person name="Walter F."/>
            <person name="Albersmeier A."/>
            <person name="Kalinowski J."/>
            <person name="Ruckert C."/>
        </authorList>
    </citation>
    <scope>NUCLEOTIDE SEQUENCE</scope>
    <source>
        <strain evidence="9">JCM 1480</strain>
    </source>
</reference>
<evidence type="ECO:0000256" key="4">
    <source>
        <dbReference type="ARBA" id="ARBA00022692"/>
    </source>
</evidence>
<evidence type="ECO:0000256" key="2">
    <source>
        <dbReference type="ARBA" id="ARBA00006464"/>
    </source>
</evidence>
<evidence type="ECO:0000256" key="1">
    <source>
        <dbReference type="ARBA" id="ARBA00004141"/>
    </source>
</evidence>
<dbReference type="RefSeq" id="WP_175328804.1">
    <property type="nucleotide sequence ID" value="NZ_BMOI01000008.1"/>
</dbReference>
<evidence type="ECO:0000313" key="12">
    <source>
        <dbReference type="Proteomes" id="UP000746584"/>
    </source>
</evidence>